<sequence>ITEHSFLCICKVFISKEFVRFSYGLGRFYASKRIIQSKDFDANAMRIQFPLQFNAFNVRLVVTGSCVTLFKGQIPYGELIISFERSKIPFGELKISFKRSKI</sequence>
<gene>
    <name evidence="1" type="ORF">PEVE_00042363</name>
</gene>
<keyword evidence="2" id="KW-1185">Reference proteome</keyword>
<dbReference type="EMBL" id="CALNXI010000829">
    <property type="protein sequence ID" value="CAH3141992.1"/>
    <property type="molecule type" value="Genomic_DNA"/>
</dbReference>
<comment type="caution">
    <text evidence="1">The sequence shown here is derived from an EMBL/GenBank/DDBJ whole genome shotgun (WGS) entry which is preliminary data.</text>
</comment>
<proteinExistence type="predicted"/>
<feature type="non-terminal residue" evidence="1">
    <location>
        <position position="1"/>
    </location>
</feature>
<evidence type="ECO:0000313" key="1">
    <source>
        <dbReference type="EMBL" id="CAH3141992.1"/>
    </source>
</evidence>
<organism evidence="1 2">
    <name type="scientific">Porites evermanni</name>
    <dbReference type="NCBI Taxonomy" id="104178"/>
    <lineage>
        <taxon>Eukaryota</taxon>
        <taxon>Metazoa</taxon>
        <taxon>Cnidaria</taxon>
        <taxon>Anthozoa</taxon>
        <taxon>Hexacorallia</taxon>
        <taxon>Scleractinia</taxon>
        <taxon>Fungiina</taxon>
        <taxon>Poritidae</taxon>
        <taxon>Porites</taxon>
    </lineage>
</organism>
<reference evidence="1 2" key="1">
    <citation type="submission" date="2022-05" db="EMBL/GenBank/DDBJ databases">
        <authorList>
            <consortium name="Genoscope - CEA"/>
            <person name="William W."/>
        </authorList>
    </citation>
    <scope>NUCLEOTIDE SEQUENCE [LARGE SCALE GENOMIC DNA]</scope>
</reference>
<accession>A0ABN8PE57</accession>
<dbReference type="Proteomes" id="UP001159427">
    <property type="component" value="Unassembled WGS sequence"/>
</dbReference>
<feature type="non-terminal residue" evidence="1">
    <location>
        <position position="102"/>
    </location>
</feature>
<evidence type="ECO:0000313" key="2">
    <source>
        <dbReference type="Proteomes" id="UP001159427"/>
    </source>
</evidence>
<name>A0ABN8PE57_9CNID</name>
<protein>
    <submittedName>
        <fullName evidence="1">Uncharacterized protein</fullName>
    </submittedName>
</protein>